<feature type="region of interest" description="Disordered" evidence="1">
    <location>
        <begin position="177"/>
        <end position="216"/>
    </location>
</feature>
<proteinExistence type="predicted"/>
<feature type="region of interest" description="Disordered" evidence="1">
    <location>
        <begin position="326"/>
        <end position="361"/>
    </location>
</feature>
<evidence type="ECO:0000256" key="1">
    <source>
        <dbReference type="SAM" id="MobiDB-lite"/>
    </source>
</evidence>
<protein>
    <submittedName>
        <fullName evidence="2">Unplaced genomic scaffold scaffold_223, whole genome shotgun sequence</fullName>
    </submittedName>
</protein>
<feature type="compositionally biased region" description="Basic residues" evidence="1">
    <location>
        <begin position="181"/>
        <end position="200"/>
    </location>
</feature>
<dbReference type="HOGENOM" id="CLU_773769_0_0_1"/>
<sequence length="418" mass="45227">MSSPFAFNYRRRSCSTSSPSPSPAPTPAWRPAHKRAHSSHRDAPSVLDSPSQPYNLDFWRTGKRPRRDFSPSRATGNSTPSSAGSCSSGASYSAPHTPPFPASSAGFVLFPGRSLSRGDRGAQNPHSPSSFASSLPDDVCESSELELARLRSEAFWELQRSVEENGEGFVKRMREIEHSRSKSVQHSRARGIERRRRKRYSPSVPTTRATRKTSLSDDDDDVLILSSDVTSGSIFHPRQRRSSSLGAMEESDFQSHIGMNSFARLSSVSPIPGIIHPFSFTQDTSRTHSHANNHDQATEPFTSSSTLSESTSLAYTNAFTSAPFHSSLDSLPPPPTALSSSSPCRDDVGVRSRAPVLPPPPYHPSVCPVPNFASSTEKAIAALTLAMANGAGGLGDYEAVRALDPSSADDFQAGELWH</sequence>
<feature type="region of interest" description="Disordered" evidence="1">
    <location>
        <begin position="283"/>
        <end position="305"/>
    </location>
</feature>
<feature type="compositionally biased region" description="Low complexity" evidence="1">
    <location>
        <begin position="76"/>
        <end position="94"/>
    </location>
</feature>
<name>A0A0D0DR87_9AGAM</name>
<gene>
    <name evidence="2" type="ORF">PAXRUDRAFT_827071</name>
</gene>
<feature type="region of interest" description="Disordered" evidence="1">
    <location>
        <begin position="1"/>
        <end position="94"/>
    </location>
</feature>
<feature type="region of interest" description="Disordered" evidence="1">
    <location>
        <begin position="116"/>
        <end position="137"/>
    </location>
</feature>
<dbReference type="EMBL" id="KN825045">
    <property type="protein sequence ID" value="KIK95378.1"/>
    <property type="molecule type" value="Genomic_DNA"/>
</dbReference>
<dbReference type="AlphaFoldDB" id="A0A0D0DR87"/>
<accession>A0A0D0DR87</accession>
<dbReference type="Proteomes" id="UP000054538">
    <property type="component" value="Unassembled WGS sequence"/>
</dbReference>
<reference evidence="3" key="2">
    <citation type="submission" date="2015-01" db="EMBL/GenBank/DDBJ databases">
        <title>Evolutionary Origins and Diversification of the Mycorrhizal Mutualists.</title>
        <authorList>
            <consortium name="DOE Joint Genome Institute"/>
            <consortium name="Mycorrhizal Genomics Consortium"/>
            <person name="Kohler A."/>
            <person name="Kuo A."/>
            <person name="Nagy L.G."/>
            <person name="Floudas D."/>
            <person name="Copeland A."/>
            <person name="Barry K.W."/>
            <person name="Cichocki N."/>
            <person name="Veneault-Fourrey C."/>
            <person name="LaButti K."/>
            <person name="Lindquist E.A."/>
            <person name="Lipzen A."/>
            <person name="Lundell T."/>
            <person name="Morin E."/>
            <person name="Murat C."/>
            <person name="Riley R."/>
            <person name="Ohm R."/>
            <person name="Sun H."/>
            <person name="Tunlid A."/>
            <person name="Henrissat B."/>
            <person name="Grigoriev I.V."/>
            <person name="Hibbett D.S."/>
            <person name="Martin F."/>
        </authorList>
    </citation>
    <scope>NUCLEOTIDE SEQUENCE [LARGE SCALE GENOMIC DNA]</scope>
    <source>
        <strain evidence="3">Ve08.2h10</strain>
    </source>
</reference>
<evidence type="ECO:0000313" key="2">
    <source>
        <dbReference type="EMBL" id="KIK95378.1"/>
    </source>
</evidence>
<keyword evidence="3" id="KW-1185">Reference proteome</keyword>
<reference evidence="2 3" key="1">
    <citation type="submission" date="2014-04" db="EMBL/GenBank/DDBJ databases">
        <authorList>
            <consortium name="DOE Joint Genome Institute"/>
            <person name="Kuo A."/>
            <person name="Kohler A."/>
            <person name="Jargeat P."/>
            <person name="Nagy L.G."/>
            <person name="Floudas D."/>
            <person name="Copeland A."/>
            <person name="Barry K.W."/>
            <person name="Cichocki N."/>
            <person name="Veneault-Fourrey C."/>
            <person name="LaButti K."/>
            <person name="Lindquist E.A."/>
            <person name="Lipzen A."/>
            <person name="Lundell T."/>
            <person name="Morin E."/>
            <person name="Murat C."/>
            <person name="Sun H."/>
            <person name="Tunlid A."/>
            <person name="Henrissat B."/>
            <person name="Grigoriev I.V."/>
            <person name="Hibbett D.S."/>
            <person name="Martin F."/>
            <person name="Nordberg H.P."/>
            <person name="Cantor M.N."/>
            <person name="Hua S.X."/>
        </authorList>
    </citation>
    <scope>NUCLEOTIDE SEQUENCE [LARGE SCALE GENOMIC DNA]</scope>
    <source>
        <strain evidence="2 3">Ve08.2h10</strain>
    </source>
</reference>
<dbReference type="OrthoDB" id="2688840at2759"/>
<dbReference type="InParanoid" id="A0A0D0DR87"/>
<organism evidence="2 3">
    <name type="scientific">Paxillus rubicundulus Ve08.2h10</name>
    <dbReference type="NCBI Taxonomy" id="930991"/>
    <lineage>
        <taxon>Eukaryota</taxon>
        <taxon>Fungi</taxon>
        <taxon>Dikarya</taxon>
        <taxon>Basidiomycota</taxon>
        <taxon>Agaricomycotina</taxon>
        <taxon>Agaricomycetes</taxon>
        <taxon>Agaricomycetidae</taxon>
        <taxon>Boletales</taxon>
        <taxon>Paxilineae</taxon>
        <taxon>Paxillaceae</taxon>
        <taxon>Paxillus</taxon>
    </lineage>
</organism>
<feature type="compositionally biased region" description="Polar residues" evidence="1">
    <location>
        <begin position="124"/>
        <end position="133"/>
    </location>
</feature>
<evidence type="ECO:0000313" key="3">
    <source>
        <dbReference type="Proteomes" id="UP000054538"/>
    </source>
</evidence>